<gene>
    <name evidence="2" type="ORF">THAOC_31374</name>
</gene>
<sequence>MVSSCRPTCRNNIGAANPERPVEKEKRSQDEPEDFQTVSSQGQDGQSSSLCGRARGEEEDFLRGRSSLHGMGKTRLAPVHDTQGLFLRRRVSAERRGQRSGPGRRAGGREVTGLREEWGGGRSDFPACPFPPLFLSAASLRTPQLLSQMHPRRPENSSERGVHPRGPAIQLARASAHGGGGGVRP</sequence>
<feature type="compositionally biased region" description="Low complexity" evidence="1">
    <location>
        <begin position="39"/>
        <end position="49"/>
    </location>
</feature>
<feature type="compositionally biased region" description="Basic and acidic residues" evidence="1">
    <location>
        <begin position="20"/>
        <end position="30"/>
    </location>
</feature>
<evidence type="ECO:0000313" key="2">
    <source>
        <dbReference type="EMBL" id="EJK49717.1"/>
    </source>
</evidence>
<protein>
    <submittedName>
        <fullName evidence="2">Uncharacterized protein</fullName>
    </submittedName>
</protein>
<dbReference type="Proteomes" id="UP000266841">
    <property type="component" value="Unassembled WGS sequence"/>
</dbReference>
<organism evidence="2 3">
    <name type="scientific">Thalassiosira oceanica</name>
    <name type="common">Marine diatom</name>
    <dbReference type="NCBI Taxonomy" id="159749"/>
    <lineage>
        <taxon>Eukaryota</taxon>
        <taxon>Sar</taxon>
        <taxon>Stramenopiles</taxon>
        <taxon>Ochrophyta</taxon>
        <taxon>Bacillariophyta</taxon>
        <taxon>Coscinodiscophyceae</taxon>
        <taxon>Thalassiosirophycidae</taxon>
        <taxon>Thalassiosirales</taxon>
        <taxon>Thalassiosiraceae</taxon>
        <taxon>Thalassiosira</taxon>
    </lineage>
</organism>
<feature type="region of interest" description="Disordered" evidence="1">
    <location>
        <begin position="1"/>
        <end position="119"/>
    </location>
</feature>
<proteinExistence type="predicted"/>
<feature type="compositionally biased region" description="Basic and acidic residues" evidence="1">
    <location>
        <begin position="152"/>
        <end position="162"/>
    </location>
</feature>
<keyword evidence="3" id="KW-1185">Reference proteome</keyword>
<feature type="compositionally biased region" description="Polar residues" evidence="1">
    <location>
        <begin position="1"/>
        <end position="11"/>
    </location>
</feature>
<dbReference type="AlphaFoldDB" id="K0RSX1"/>
<feature type="region of interest" description="Disordered" evidence="1">
    <location>
        <begin position="145"/>
        <end position="185"/>
    </location>
</feature>
<name>K0RSX1_THAOC</name>
<evidence type="ECO:0000256" key="1">
    <source>
        <dbReference type="SAM" id="MobiDB-lite"/>
    </source>
</evidence>
<accession>K0RSX1</accession>
<reference evidence="2 3" key="1">
    <citation type="journal article" date="2012" name="Genome Biol.">
        <title>Genome and low-iron response of an oceanic diatom adapted to chronic iron limitation.</title>
        <authorList>
            <person name="Lommer M."/>
            <person name="Specht M."/>
            <person name="Roy A.S."/>
            <person name="Kraemer L."/>
            <person name="Andreson R."/>
            <person name="Gutowska M.A."/>
            <person name="Wolf J."/>
            <person name="Bergner S.V."/>
            <person name="Schilhabel M.B."/>
            <person name="Klostermeier U.C."/>
            <person name="Beiko R.G."/>
            <person name="Rosenstiel P."/>
            <person name="Hippler M."/>
            <person name="Laroche J."/>
        </authorList>
    </citation>
    <scope>NUCLEOTIDE SEQUENCE [LARGE SCALE GENOMIC DNA]</scope>
    <source>
        <strain evidence="2 3">CCMP1005</strain>
    </source>
</reference>
<comment type="caution">
    <text evidence="2">The sequence shown here is derived from an EMBL/GenBank/DDBJ whole genome shotgun (WGS) entry which is preliminary data.</text>
</comment>
<dbReference type="EMBL" id="AGNL01044497">
    <property type="protein sequence ID" value="EJK49717.1"/>
    <property type="molecule type" value="Genomic_DNA"/>
</dbReference>
<evidence type="ECO:0000313" key="3">
    <source>
        <dbReference type="Proteomes" id="UP000266841"/>
    </source>
</evidence>